<dbReference type="Proteomes" id="UP001302667">
    <property type="component" value="Chromosome"/>
</dbReference>
<evidence type="ECO:0000313" key="2">
    <source>
        <dbReference type="Proteomes" id="UP001302667"/>
    </source>
</evidence>
<dbReference type="NCBIfam" id="TIGR01560">
    <property type="entry name" value="put_DNA_pack"/>
    <property type="match status" value="1"/>
</dbReference>
<evidence type="ECO:0000313" key="1">
    <source>
        <dbReference type="EMBL" id="WOE65115.1"/>
    </source>
</evidence>
<name>A0ABZ0F6P8_9GAMM</name>
<keyword evidence="2" id="KW-1185">Reference proteome</keyword>
<organism evidence="1 2">
    <name type="scientific">Aeromonas allosaccharophila</name>
    <dbReference type="NCBI Taxonomy" id="656"/>
    <lineage>
        <taxon>Bacteria</taxon>
        <taxon>Pseudomonadati</taxon>
        <taxon>Pseudomonadota</taxon>
        <taxon>Gammaproteobacteria</taxon>
        <taxon>Aeromonadales</taxon>
        <taxon>Aeromonadaceae</taxon>
        <taxon>Aeromonas</taxon>
    </lineage>
</organism>
<reference evidence="1 2" key="1">
    <citation type="submission" date="2023-10" db="EMBL/GenBank/DDBJ databases">
        <title>Genome analysis of psychrotrophic aerobic bacterium Aeromonas allosaccharophila BIM B-1809 isolated from infected fish.</title>
        <authorList>
            <person name="Leanovich S.I."/>
            <person name="Sidarenka A.V."/>
            <person name="Akhremchuk A.E."/>
            <person name="Sikolenko M.A."/>
            <person name="Valentovich L.N."/>
        </authorList>
    </citation>
    <scope>NUCLEOTIDE SEQUENCE [LARGE SCALE GENOMIC DNA]</scope>
    <source>
        <strain evidence="1 2">BIM B-1809</strain>
    </source>
</reference>
<gene>
    <name evidence="1" type="ORF">RY972_13660</name>
</gene>
<dbReference type="InterPro" id="IPR021146">
    <property type="entry name" value="Phage_gp6-like_head-tail"/>
</dbReference>
<dbReference type="CDD" id="cd08054">
    <property type="entry name" value="gp6"/>
    <property type="match status" value="1"/>
</dbReference>
<proteinExistence type="predicted"/>
<sequence length="96" mass="10683">MITLALIKEHLRLNPSDTSEDNIITLYIDAAIDAASHHIGEPVVNDSTMKPSIKAGCLLLIGTLYEARADTTELQRHIVPQTVERLWSAHRQHGVF</sequence>
<dbReference type="InterPro" id="IPR006450">
    <property type="entry name" value="Phage_HK97_gp6-like"/>
</dbReference>
<dbReference type="Pfam" id="PF05135">
    <property type="entry name" value="Phage_connect_1"/>
    <property type="match status" value="1"/>
</dbReference>
<dbReference type="EMBL" id="CP136584">
    <property type="protein sequence ID" value="WOE65115.1"/>
    <property type="molecule type" value="Genomic_DNA"/>
</dbReference>
<dbReference type="RefSeq" id="WP_317102280.1">
    <property type="nucleotide sequence ID" value="NZ_CP136584.1"/>
</dbReference>
<accession>A0ABZ0F6P8</accession>
<protein>
    <submittedName>
        <fullName evidence="1">Head-tail connector protein</fullName>
    </submittedName>
</protein>
<dbReference type="Gene3D" id="1.10.3230.30">
    <property type="entry name" value="Phage gp6-like head-tail connector protein"/>
    <property type="match status" value="1"/>
</dbReference>